<sequence>MKRKGQNLKFLLPQMLLGVEESSRKNILSGGKVPVCTNSLPSSNKCFRASSSPRVCFSQHNKYEDSSTDDTASTSFCLRKNHKKMSSVSSSFSRLRGTSLTVDEGEREEDEKKERERREESDVSILEEIGRSEGSINARRNVQKRSSGIWNDPVITINVSGMRFQTYQSTLERFPHSMLGNPTKRRAFWNEQLNEYFLDRSRTCFESILHIYRTGGQVVRPVTVPVEMFIDELYFYQLKDDVWSHFCESEGCRIVKEEKKPLNPTQRKIWNLMEHPDSSFLARILASISVAVIIISTVSFCLESIPELKSPTDREWSSPFFWIEFCCCLWFSIELVIRFIVAPSRTDFMKSFLNVLDFVAVAPFFINLILHDAENKNSSSTSFAVLRIVRLVRVFRIFKLSRHFTGLQVLGKTFRASIQEFFLLIFFMGIALVLFSSGVYFAEQGEPGTKFTSIPATFWFVLATMTTVGYGDLVPNGVYGKIVGSCCALIGVLTLALPVPIIVANFKRFYRQEVILAKMYEQNSRPEEISAFIKQKGKHGGTFKISINGIKKEDGGDDDTDVEGGGRGFFDQHKIGVDSSTLLV</sequence>
<keyword evidence="2" id="KW-0813">Transport</keyword>
<feature type="domain" description="BTB" evidence="14">
    <location>
        <begin position="153"/>
        <end position="250"/>
    </location>
</feature>
<dbReference type="InterPro" id="IPR027359">
    <property type="entry name" value="Volt_channel_dom_sf"/>
</dbReference>
<dbReference type="InterPro" id="IPR028325">
    <property type="entry name" value="VG_K_chnl"/>
</dbReference>
<keyword evidence="9" id="KW-0406">Ion transport</keyword>
<proteinExistence type="predicted"/>
<keyword evidence="7" id="KW-0630">Potassium</keyword>
<keyword evidence="8 13" id="KW-1133">Transmembrane helix</keyword>
<evidence type="ECO:0000256" key="5">
    <source>
        <dbReference type="ARBA" id="ARBA00022826"/>
    </source>
</evidence>
<keyword evidence="11" id="KW-0407">Ion channel</keyword>
<evidence type="ECO:0000256" key="1">
    <source>
        <dbReference type="ARBA" id="ARBA00004141"/>
    </source>
</evidence>
<dbReference type="InterPro" id="IPR000210">
    <property type="entry name" value="BTB/POZ_dom"/>
</dbReference>
<name>A0A6V7TPM1_MELEN</name>
<dbReference type="EMBL" id="CAJEWN010000009">
    <property type="protein sequence ID" value="CAD2130234.1"/>
    <property type="molecule type" value="Genomic_DNA"/>
</dbReference>
<dbReference type="Pfam" id="PF02214">
    <property type="entry name" value="BTB_2"/>
    <property type="match status" value="1"/>
</dbReference>
<dbReference type="PRINTS" id="PR00169">
    <property type="entry name" value="KCHANNEL"/>
</dbReference>
<dbReference type="InterPro" id="IPR003972">
    <property type="entry name" value="K_chnl_volt-dep_Kv1"/>
</dbReference>
<dbReference type="Gene3D" id="1.10.287.70">
    <property type="match status" value="1"/>
</dbReference>
<evidence type="ECO:0000256" key="11">
    <source>
        <dbReference type="ARBA" id="ARBA00023303"/>
    </source>
</evidence>
<evidence type="ECO:0000256" key="6">
    <source>
        <dbReference type="ARBA" id="ARBA00022882"/>
    </source>
</evidence>
<dbReference type="Gene3D" id="1.20.120.350">
    <property type="entry name" value="Voltage-gated potassium channels. Chain C"/>
    <property type="match status" value="1"/>
</dbReference>
<dbReference type="Proteomes" id="UP000580250">
    <property type="component" value="Unassembled WGS sequence"/>
</dbReference>
<evidence type="ECO:0000256" key="8">
    <source>
        <dbReference type="ARBA" id="ARBA00022989"/>
    </source>
</evidence>
<feature type="transmembrane region" description="Helical" evidence="13">
    <location>
        <begin position="320"/>
        <end position="340"/>
    </location>
</feature>
<organism evidence="15 16">
    <name type="scientific">Meloidogyne enterolobii</name>
    <name type="common">Root-knot nematode worm</name>
    <name type="synonym">Meloidogyne mayaguensis</name>
    <dbReference type="NCBI Taxonomy" id="390850"/>
    <lineage>
        <taxon>Eukaryota</taxon>
        <taxon>Metazoa</taxon>
        <taxon>Ecdysozoa</taxon>
        <taxon>Nematoda</taxon>
        <taxon>Chromadorea</taxon>
        <taxon>Rhabditida</taxon>
        <taxon>Tylenchina</taxon>
        <taxon>Tylenchomorpha</taxon>
        <taxon>Tylenchoidea</taxon>
        <taxon>Meloidogynidae</taxon>
        <taxon>Meloidogyninae</taxon>
        <taxon>Meloidogyne</taxon>
    </lineage>
</organism>
<dbReference type="SUPFAM" id="SSF54695">
    <property type="entry name" value="POZ domain"/>
    <property type="match status" value="1"/>
</dbReference>
<dbReference type="FunFam" id="1.10.287.70:FF:000011">
    <property type="entry name" value="Potassium channel, voltage-gated Shaw-related subfamily C, member 4"/>
    <property type="match status" value="1"/>
</dbReference>
<keyword evidence="4 13" id="KW-0812">Transmembrane</keyword>
<evidence type="ECO:0000256" key="4">
    <source>
        <dbReference type="ARBA" id="ARBA00022692"/>
    </source>
</evidence>
<keyword evidence="5" id="KW-0631">Potassium channel</keyword>
<feature type="transmembrane region" description="Helical" evidence="13">
    <location>
        <begin position="421"/>
        <end position="442"/>
    </location>
</feature>
<dbReference type="GO" id="GO:0001508">
    <property type="term" value="P:action potential"/>
    <property type="evidence" value="ECO:0007669"/>
    <property type="project" value="TreeGrafter"/>
</dbReference>
<accession>A0A6V7TPM1</accession>
<dbReference type="SMART" id="SM00225">
    <property type="entry name" value="BTB"/>
    <property type="match status" value="1"/>
</dbReference>
<gene>
    <name evidence="15" type="ORF">MENT_LOCUS2882</name>
</gene>
<dbReference type="FunFam" id="1.20.120.350:FF:000074">
    <property type="entry name" value="SHaW family of potassium channels"/>
    <property type="match status" value="1"/>
</dbReference>
<feature type="transmembrane region" description="Helical" evidence="13">
    <location>
        <begin position="482"/>
        <end position="503"/>
    </location>
</feature>
<feature type="region of interest" description="Disordered" evidence="12">
    <location>
        <begin position="88"/>
        <end position="122"/>
    </location>
</feature>
<dbReference type="SUPFAM" id="SSF81324">
    <property type="entry name" value="Voltage-gated potassium channels"/>
    <property type="match status" value="1"/>
</dbReference>
<feature type="compositionally biased region" description="Basic and acidic residues" evidence="12">
    <location>
        <begin position="110"/>
        <end position="121"/>
    </location>
</feature>
<dbReference type="InterPro" id="IPR003968">
    <property type="entry name" value="K_chnl_volt-dep_Kv"/>
</dbReference>
<evidence type="ECO:0000256" key="9">
    <source>
        <dbReference type="ARBA" id="ARBA00023065"/>
    </source>
</evidence>
<dbReference type="GO" id="GO:0051260">
    <property type="term" value="P:protein homooligomerization"/>
    <property type="evidence" value="ECO:0007669"/>
    <property type="project" value="InterPro"/>
</dbReference>
<evidence type="ECO:0000256" key="10">
    <source>
        <dbReference type="ARBA" id="ARBA00023136"/>
    </source>
</evidence>
<dbReference type="InterPro" id="IPR003131">
    <property type="entry name" value="T1-type_BTB"/>
</dbReference>
<dbReference type="Pfam" id="PF00520">
    <property type="entry name" value="Ion_trans"/>
    <property type="match status" value="1"/>
</dbReference>
<dbReference type="GO" id="GO:0005251">
    <property type="term" value="F:delayed rectifier potassium channel activity"/>
    <property type="evidence" value="ECO:0007669"/>
    <property type="project" value="TreeGrafter"/>
</dbReference>
<dbReference type="OrthoDB" id="415460at2759"/>
<feature type="transmembrane region" description="Helical" evidence="13">
    <location>
        <begin position="280"/>
        <end position="300"/>
    </location>
</feature>
<evidence type="ECO:0000256" key="3">
    <source>
        <dbReference type="ARBA" id="ARBA00022538"/>
    </source>
</evidence>
<dbReference type="PANTHER" id="PTHR11537">
    <property type="entry name" value="VOLTAGE-GATED POTASSIUM CHANNEL"/>
    <property type="match status" value="1"/>
</dbReference>
<dbReference type="InterPro" id="IPR011333">
    <property type="entry name" value="SKP1/BTB/POZ_sf"/>
</dbReference>
<dbReference type="PANTHER" id="PTHR11537:SF113">
    <property type="entry name" value="POTASSIUM VOLTAGE-GATED CHANNEL PROTEIN SHAKER"/>
    <property type="match status" value="1"/>
</dbReference>
<evidence type="ECO:0000256" key="2">
    <source>
        <dbReference type="ARBA" id="ARBA00022448"/>
    </source>
</evidence>
<dbReference type="InterPro" id="IPR005821">
    <property type="entry name" value="Ion_trans_dom"/>
</dbReference>
<evidence type="ECO:0000256" key="7">
    <source>
        <dbReference type="ARBA" id="ARBA00022958"/>
    </source>
</evidence>
<dbReference type="Gene3D" id="3.30.710.10">
    <property type="entry name" value="Potassium Channel Kv1.1, Chain A"/>
    <property type="match status" value="1"/>
</dbReference>
<dbReference type="GO" id="GO:0008076">
    <property type="term" value="C:voltage-gated potassium channel complex"/>
    <property type="evidence" value="ECO:0007669"/>
    <property type="project" value="InterPro"/>
</dbReference>
<reference evidence="15 16" key="1">
    <citation type="submission" date="2020-08" db="EMBL/GenBank/DDBJ databases">
        <authorList>
            <person name="Koutsovoulos G."/>
            <person name="Danchin GJ E."/>
        </authorList>
    </citation>
    <scope>NUCLEOTIDE SEQUENCE [LARGE SCALE GENOMIC DNA]</scope>
</reference>
<comment type="caution">
    <text evidence="15">The sequence shown here is derived from an EMBL/GenBank/DDBJ whole genome shotgun (WGS) entry which is preliminary data.</text>
</comment>
<evidence type="ECO:0000313" key="15">
    <source>
        <dbReference type="EMBL" id="CAD2130234.1"/>
    </source>
</evidence>
<keyword evidence="6" id="KW-0851">Voltage-gated channel</keyword>
<dbReference type="PRINTS" id="PR01491">
    <property type="entry name" value="KVCHANNEL"/>
</dbReference>
<evidence type="ECO:0000259" key="14">
    <source>
        <dbReference type="SMART" id="SM00225"/>
    </source>
</evidence>
<keyword evidence="3" id="KW-0633">Potassium transport</keyword>
<evidence type="ECO:0000313" key="16">
    <source>
        <dbReference type="Proteomes" id="UP000580250"/>
    </source>
</evidence>
<dbReference type="PRINTS" id="PR01496">
    <property type="entry name" value="SHAKERCHANEL"/>
</dbReference>
<keyword evidence="10 13" id="KW-0472">Membrane</keyword>
<evidence type="ECO:0000256" key="13">
    <source>
        <dbReference type="SAM" id="Phobius"/>
    </source>
</evidence>
<feature type="transmembrane region" description="Helical" evidence="13">
    <location>
        <begin position="454"/>
        <end position="470"/>
    </location>
</feature>
<comment type="subcellular location">
    <subcellularLocation>
        <location evidence="1">Membrane</location>
        <topology evidence="1">Multi-pass membrane protein</topology>
    </subcellularLocation>
</comment>
<protein>
    <recommendedName>
        <fullName evidence="14">BTB domain-containing protein</fullName>
    </recommendedName>
</protein>
<evidence type="ECO:0000256" key="12">
    <source>
        <dbReference type="SAM" id="MobiDB-lite"/>
    </source>
</evidence>
<dbReference type="AlphaFoldDB" id="A0A6V7TPM1"/>